<organism evidence="2 3">
    <name type="scientific">Choiromyces venosus 120613-1</name>
    <dbReference type="NCBI Taxonomy" id="1336337"/>
    <lineage>
        <taxon>Eukaryota</taxon>
        <taxon>Fungi</taxon>
        <taxon>Dikarya</taxon>
        <taxon>Ascomycota</taxon>
        <taxon>Pezizomycotina</taxon>
        <taxon>Pezizomycetes</taxon>
        <taxon>Pezizales</taxon>
        <taxon>Tuberaceae</taxon>
        <taxon>Choiromyces</taxon>
    </lineage>
</organism>
<evidence type="ECO:0000313" key="2">
    <source>
        <dbReference type="EMBL" id="RPB00154.1"/>
    </source>
</evidence>
<feature type="signal peptide" evidence="1">
    <location>
        <begin position="1"/>
        <end position="28"/>
    </location>
</feature>
<reference evidence="2 3" key="1">
    <citation type="journal article" date="2018" name="Nat. Ecol. Evol.">
        <title>Pezizomycetes genomes reveal the molecular basis of ectomycorrhizal truffle lifestyle.</title>
        <authorList>
            <person name="Murat C."/>
            <person name="Payen T."/>
            <person name="Noel B."/>
            <person name="Kuo A."/>
            <person name="Morin E."/>
            <person name="Chen J."/>
            <person name="Kohler A."/>
            <person name="Krizsan K."/>
            <person name="Balestrini R."/>
            <person name="Da Silva C."/>
            <person name="Montanini B."/>
            <person name="Hainaut M."/>
            <person name="Levati E."/>
            <person name="Barry K.W."/>
            <person name="Belfiori B."/>
            <person name="Cichocki N."/>
            <person name="Clum A."/>
            <person name="Dockter R.B."/>
            <person name="Fauchery L."/>
            <person name="Guy J."/>
            <person name="Iotti M."/>
            <person name="Le Tacon F."/>
            <person name="Lindquist E.A."/>
            <person name="Lipzen A."/>
            <person name="Malagnac F."/>
            <person name="Mello A."/>
            <person name="Molinier V."/>
            <person name="Miyauchi S."/>
            <person name="Poulain J."/>
            <person name="Riccioni C."/>
            <person name="Rubini A."/>
            <person name="Sitrit Y."/>
            <person name="Splivallo R."/>
            <person name="Traeger S."/>
            <person name="Wang M."/>
            <person name="Zifcakova L."/>
            <person name="Wipf D."/>
            <person name="Zambonelli A."/>
            <person name="Paolocci F."/>
            <person name="Nowrousian M."/>
            <person name="Ottonello S."/>
            <person name="Baldrian P."/>
            <person name="Spatafora J.W."/>
            <person name="Henrissat B."/>
            <person name="Nagy L.G."/>
            <person name="Aury J.M."/>
            <person name="Wincker P."/>
            <person name="Grigoriev I.V."/>
            <person name="Bonfante P."/>
            <person name="Martin F.M."/>
        </authorList>
    </citation>
    <scope>NUCLEOTIDE SEQUENCE [LARGE SCALE GENOMIC DNA]</scope>
    <source>
        <strain evidence="2 3">120613-1</strain>
    </source>
</reference>
<protein>
    <submittedName>
        <fullName evidence="2">Uncharacterized protein</fullName>
    </submittedName>
</protein>
<feature type="chain" id="PRO_5018125621" evidence="1">
    <location>
        <begin position="29"/>
        <end position="82"/>
    </location>
</feature>
<evidence type="ECO:0000256" key="1">
    <source>
        <dbReference type="SAM" id="SignalP"/>
    </source>
</evidence>
<keyword evidence="3" id="KW-1185">Reference proteome</keyword>
<name>A0A3N4JPC2_9PEZI</name>
<proteinExistence type="predicted"/>
<dbReference type="AlphaFoldDB" id="A0A3N4JPC2"/>
<dbReference type="Proteomes" id="UP000276215">
    <property type="component" value="Unassembled WGS sequence"/>
</dbReference>
<sequence>MPLAGKLLYSTNNLLFLFLSLFLPRHVGLHVRIGMAGTAVISTRSPRLGDWQYTVVAEFREVTVGGTNMWYLYLFVGIVWTN</sequence>
<gene>
    <name evidence="2" type="ORF">L873DRAFT_1805593</name>
</gene>
<keyword evidence="1" id="KW-0732">Signal</keyword>
<evidence type="ECO:0000313" key="3">
    <source>
        <dbReference type="Proteomes" id="UP000276215"/>
    </source>
</evidence>
<dbReference type="EMBL" id="ML120382">
    <property type="protein sequence ID" value="RPB00154.1"/>
    <property type="molecule type" value="Genomic_DNA"/>
</dbReference>
<accession>A0A3N4JPC2</accession>